<evidence type="ECO:0000256" key="7">
    <source>
        <dbReference type="ARBA" id="ARBA00037940"/>
    </source>
</evidence>
<dbReference type="FunFam" id="2.40.100.10:FF:000013">
    <property type="entry name" value="Peptidyl-prolyl cis-trans isomerase"/>
    <property type="match status" value="1"/>
</dbReference>
<dbReference type="PANTHER" id="PTHR11071">
    <property type="entry name" value="PEPTIDYL-PROLYL CIS-TRANS ISOMERASE"/>
    <property type="match status" value="1"/>
</dbReference>
<dbReference type="GO" id="GO:0006457">
    <property type="term" value="P:protein folding"/>
    <property type="evidence" value="ECO:0007669"/>
    <property type="project" value="InterPro"/>
</dbReference>
<dbReference type="EMBL" id="JAEUBD010001178">
    <property type="protein sequence ID" value="KAH3665062.1"/>
    <property type="molecule type" value="Genomic_DNA"/>
</dbReference>
<dbReference type="PROSITE" id="PS50072">
    <property type="entry name" value="CSA_PPIASE_2"/>
    <property type="match status" value="1"/>
</dbReference>
<dbReference type="InterPro" id="IPR002130">
    <property type="entry name" value="Cyclophilin-type_PPIase_dom"/>
</dbReference>
<feature type="domain" description="PPIase cyclophilin-type" evidence="10">
    <location>
        <begin position="782"/>
        <end position="930"/>
    </location>
</feature>
<dbReference type="GO" id="GO:0003755">
    <property type="term" value="F:peptidyl-prolyl cis-trans isomerase activity"/>
    <property type="evidence" value="ECO:0007669"/>
    <property type="project" value="UniProtKB-KW"/>
</dbReference>
<dbReference type="InterPro" id="IPR048400">
    <property type="entry name" value="SLS1_N"/>
</dbReference>
<reference evidence="11" key="2">
    <citation type="submission" date="2021-01" db="EMBL/GenBank/DDBJ databases">
        <authorList>
            <person name="Schikora-Tamarit M.A."/>
        </authorList>
    </citation>
    <scope>NUCLEOTIDE SEQUENCE</scope>
    <source>
        <strain evidence="11">NCAIM Y.01608</strain>
    </source>
</reference>
<dbReference type="InterPro" id="IPR020892">
    <property type="entry name" value="Cyclophilin-type_PPIase_CS"/>
</dbReference>
<name>A0A9P8P4F1_9ASCO</name>
<dbReference type="Pfam" id="PF20778">
    <property type="entry name" value="SLS1_C"/>
    <property type="match status" value="1"/>
</dbReference>
<dbReference type="InterPro" id="IPR048401">
    <property type="entry name" value="SLS1_C"/>
</dbReference>
<keyword evidence="5" id="KW-0413">Isomerase</keyword>
<keyword evidence="4" id="KW-0697">Rotamase</keyword>
<comment type="catalytic activity">
    <reaction evidence="1">
        <text>[protein]-peptidylproline (omega=180) = [protein]-peptidylproline (omega=0)</text>
        <dbReference type="Rhea" id="RHEA:16237"/>
        <dbReference type="Rhea" id="RHEA-COMP:10747"/>
        <dbReference type="Rhea" id="RHEA-COMP:10748"/>
        <dbReference type="ChEBI" id="CHEBI:83833"/>
        <dbReference type="ChEBI" id="CHEBI:83834"/>
        <dbReference type="EC" id="5.2.1.8"/>
    </reaction>
</comment>
<protein>
    <recommendedName>
        <fullName evidence="3">Peptidyl-prolyl cis-trans isomerase</fullName>
        <ecNumber evidence="2">5.2.1.8</ecNumber>
    </recommendedName>
    <alternativeName>
        <fullName evidence="9">Cyclophilin</fullName>
    </alternativeName>
    <alternativeName>
        <fullName evidence="8">Cyclosporin A-binding protein</fullName>
    </alternativeName>
    <alternativeName>
        <fullName evidence="6">Rotamase</fullName>
    </alternativeName>
</protein>
<reference evidence="11" key="1">
    <citation type="journal article" date="2021" name="Open Biol.">
        <title>Shared evolutionary footprints suggest mitochondrial oxidative damage underlies multiple complex I losses in fungi.</title>
        <authorList>
            <person name="Schikora-Tamarit M.A."/>
            <person name="Marcet-Houben M."/>
            <person name="Nosek J."/>
            <person name="Gabaldon T."/>
        </authorList>
    </citation>
    <scope>NUCLEOTIDE SEQUENCE</scope>
    <source>
        <strain evidence="11">NCAIM Y.01608</strain>
    </source>
</reference>
<evidence type="ECO:0000313" key="11">
    <source>
        <dbReference type="EMBL" id="KAH3665062.1"/>
    </source>
</evidence>
<dbReference type="InterPro" id="IPR029000">
    <property type="entry name" value="Cyclophilin-like_dom_sf"/>
</dbReference>
<proteinExistence type="inferred from homology"/>
<evidence type="ECO:0000256" key="6">
    <source>
        <dbReference type="ARBA" id="ARBA00029569"/>
    </source>
</evidence>
<evidence type="ECO:0000256" key="4">
    <source>
        <dbReference type="ARBA" id="ARBA00023110"/>
    </source>
</evidence>
<evidence type="ECO:0000256" key="9">
    <source>
        <dbReference type="ARBA" id="ARBA00081826"/>
    </source>
</evidence>
<evidence type="ECO:0000256" key="1">
    <source>
        <dbReference type="ARBA" id="ARBA00000971"/>
    </source>
</evidence>
<dbReference type="PANTHER" id="PTHR11071:SF561">
    <property type="entry name" value="PEPTIDYL-PROLYL CIS-TRANS ISOMERASE D-RELATED"/>
    <property type="match status" value="1"/>
</dbReference>
<evidence type="ECO:0000256" key="3">
    <source>
        <dbReference type="ARBA" id="ARBA00021047"/>
    </source>
</evidence>
<keyword evidence="12" id="KW-1185">Reference proteome</keyword>
<dbReference type="Pfam" id="PF00160">
    <property type="entry name" value="Pro_isomerase"/>
    <property type="match status" value="1"/>
</dbReference>
<dbReference type="GO" id="GO:0016018">
    <property type="term" value="F:cyclosporin A binding"/>
    <property type="evidence" value="ECO:0007669"/>
    <property type="project" value="TreeGrafter"/>
</dbReference>
<dbReference type="Proteomes" id="UP000788993">
    <property type="component" value="Unassembled WGS sequence"/>
</dbReference>
<dbReference type="CDD" id="cd01926">
    <property type="entry name" value="cyclophilin_ABH_like"/>
    <property type="match status" value="1"/>
</dbReference>
<evidence type="ECO:0000313" key="12">
    <source>
        <dbReference type="Proteomes" id="UP000788993"/>
    </source>
</evidence>
<evidence type="ECO:0000256" key="8">
    <source>
        <dbReference type="ARBA" id="ARBA00043067"/>
    </source>
</evidence>
<gene>
    <name evidence="11" type="ORF">OGATHE_003877</name>
</gene>
<dbReference type="SUPFAM" id="SSF50891">
    <property type="entry name" value="Cyclophilin-like"/>
    <property type="match status" value="1"/>
</dbReference>
<accession>A0A9P8P4F1</accession>
<organism evidence="11 12">
    <name type="scientific">Ogataea polymorpha</name>
    <dbReference type="NCBI Taxonomy" id="460523"/>
    <lineage>
        <taxon>Eukaryota</taxon>
        <taxon>Fungi</taxon>
        <taxon>Dikarya</taxon>
        <taxon>Ascomycota</taxon>
        <taxon>Saccharomycotina</taxon>
        <taxon>Pichiomycetes</taxon>
        <taxon>Pichiales</taxon>
        <taxon>Pichiaceae</taxon>
        <taxon>Ogataea</taxon>
    </lineage>
</organism>
<dbReference type="PROSITE" id="PS00170">
    <property type="entry name" value="CSA_PPIASE_1"/>
    <property type="match status" value="1"/>
</dbReference>
<dbReference type="AlphaFoldDB" id="A0A9P8P4F1"/>
<dbReference type="Gene3D" id="2.40.100.10">
    <property type="entry name" value="Cyclophilin-like"/>
    <property type="match status" value="1"/>
</dbReference>
<dbReference type="Pfam" id="PF20776">
    <property type="entry name" value="SLS1_N"/>
    <property type="match status" value="1"/>
</dbReference>
<sequence>MISLASWKSVLDKSDESELSSIDEIDASDSGSLELSSMFCVSSSIELCEHCIPRTVFCRPRLLFVRHLSERVDEADTVNSDEASPHVFDEPLPWEKLPEEEHIILKPSVQKKSKLTNIKETLESGRSGRSERSKKRLDMIEFEKGLKNLMVFKIPSTDNQLFKDLDNLQPRNSAISVKAHAELESKLVKGYQKSQLLEYIGYKHVSPPAAKSTKKKLAQYIIQKCWDVAISEDSPVEVLKQTEITLQSKKEAFLLLSHSGYLMRSWTRLGARLELNRGLSRLTVRGNQELVNFVQASWNYLLNHVSTSVAHLNELASFYTHKLHRDMPIAELQKLSNVYFEEINKQDKLYQLSTFNAANLQLAKSLLLAATDFSATSHRHIDVSGASTEHRKLYQDSTLPWWAAGPLYRYEVPQKRAQESSFEENFDPESLAKEVDKLRSEVVEAAEKFQYNFLDQKQETRPFSPAEISVPDSSAPWLAKSREIYSKLTPEVQRGESWLPRTFSAAFGKLLVNDNAASAGIFHANLPQINKKIGMLNLYDKNARFFGFAGGIKNNFEHSLQIKLVPDAYGNFDNFITLPNVEIWFQISKNKVDLSSCSIYVNENEVNCAMALPELHNDVMFQSTCNSVLLDGSNPYDPGLPSQRPLQNVINSLSSNMLDMSDTSALNQLVNTLVSRKIPIRLAKDQEPANYLVTAINRRRSIELDFDGCHLMYDVVSNGKNERFEASLLAPQTEPEMDAASFETFAKTVNRLSSTLPLTVCTRAIELPSGSFGAIEHSNSLGKPLGKIVFSLYDDVPKTAENFRALCTGEKGFGYKGSIFHRVIPDFMLQGGDFTNFNGTGGKSIYGSKFPDENFNHKHSKPGLLSMANAGPNTNGSQFFITTVPCSWLDGKHVVFGEVVEGYDVVKAIEKLGSGSGATRARIEITDSGEL</sequence>
<evidence type="ECO:0000259" key="10">
    <source>
        <dbReference type="PROSITE" id="PS50072"/>
    </source>
</evidence>
<dbReference type="EC" id="5.2.1.8" evidence="2"/>
<comment type="similarity">
    <text evidence="7">Belongs to the cyclophilin-type PPIase family. PPIase A subfamily.</text>
</comment>
<comment type="caution">
    <text evidence="11">The sequence shown here is derived from an EMBL/GenBank/DDBJ whole genome shotgun (WGS) entry which is preliminary data.</text>
</comment>
<dbReference type="GO" id="GO:0005737">
    <property type="term" value="C:cytoplasm"/>
    <property type="evidence" value="ECO:0007669"/>
    <property type="project" value="TreeGrafter"/>
</dbReference>
<evidence type="ECO:0000256" key="2">
    <source>
        <dbReference type="ARBA" id="ARBA00013194"/>
    </source>
</evidence>
<evidence type="ECO:0000256" key="5">
    <source>
        <dbReference type="ARBA" id="ARBA00023235"/>
    </source>
</evidence>
<dbReference type="PRINTS" id="PR00153">
    <property type="entry name" value="CSAPPISMRASE"/>
</dbReference>